<protein>
    <submittedName>
        <fullName evidence="6">Secretion protein HlyD</fullName>
    </submittedName>
</protein>
<accession>A0ABS1WV36</accession>
<evidence type="ECO:0000313" key="7">
    <source>
        <dbReference type="Proteomes" id="UP000661077"/>
    </source>
</evidence>
<gene>
    <name evidence="6" type="primary">hlyD</name>
    <name evidence="6" type="ORF">JM946_08720</name>
</gene>
<feature type="domain" description="YbhG-like alpha-helical hairpin" evidence="5">
    <location>
        <begin position="77"/>
        <end position="206"/>
    </location>
</feature>
<evidence type="ECO:0000256" key="2">
    <source>
        <dbReference type="ARBA" id="ARBA00023054"/>
    </source>
</evidence>
<comment type="subcellular location">
    <subcellularLocation>
        <location evidence="1">Cell envelope</location>
    </subcellularLocation>
</comment>
<dbReference type="PANTHER" id="PTHR32347:SF29">
    <property type="entry name" value="UPF0194 MEMBRANE PROTEIN YBHG"/>
    <property type="match status" value="1"/>
</dbReference>
<dbReference type="EMBL" id="JAEVLS010000002">
    <property type="protein sequence ID" value="MBM0104829.1"/>
    <property type="molecule type" value="Genomic_DNA"/>
</dbReference>
<dbReference type="Gene3D" id="2.40.50.100">
    <property type="match status" value="2"/>
</dbReference>
<dbReference type="Gene3D" id="2.40.30.170">
    <property type="match status" value="1"/>
</dbReference>
<sequence length="333" mass="36391">MNKKARIAVVAALLLAGVASYAGYNAWRADRDANALTLYGNVDIREVELSFRVPGRLMSMQLDEGDRVKAAQPLATLDAQPYRDALAVAEARVTQAEANLEKFKSGNRPQEVQQARAAVREAEAAFSNAERDFRRQTDLLKSGASSQKSLDAARARHDETAARLVSAREALALAREGFRREEIAAAEAELSAAIAQRDQAQTQLADTQLLAPSNGTILARVREPGAMLQQGAPVYTLSLDHPVYVRAYISEPNLGKIAPGATAFVMTDSSDKRYRGQVGFISPRAEFTPKSVETTDLRTDLVYRLRIVVEDADQALRQGMPVTVQLPLEREAN</sequence>
<comment type="caution">
    <text evidence="6">The sequence shown here is derived from an EMBL/GenBank/DDBJ whole genome shotgun (WGS) entry which is preliminary data.</text>
</comment>
<feature type="signal peptide" evidence="4">
    <location>
        <begin position="1"/>
        <end position="22"/>
    </location>
</feature>
<organism evidence="6 7">
    <name type="scientific">Steroidobacter gossypii</name>
    <dbReference type="NCBI Taxonomy" id="2805490"/>
    <lineage>
        <taxon>Bacteria</taxon>
        <taxon>Pseudomonadati</taxon>
        <taxon>Pseudomonadota</taxon>
        <taxon>Gammaproteobacteria</taxon>
        <taxon>Steroidobacterales</taxon>
        <taxon>Steroidobacteraceae</taxon>
        <taxon>Steroidobacter</taxon>
    </lineage>
</organism>
<dbReference type="Pfam" id="PF25881">
    <property type="entry name" value="HH_YBHG"/>
    <property type="match status" value="1"/>
</dbReference>
<proteinExistence type="predicted"/>
<dbReference type="RefSeq" id="WP_203166899.1">
    <property type="nucleotide sequence ID" value="NZ_JAEVLS010000002.1"/>
</dbReference>
<name>A0ABS1WV36_9GAMM</name>
<keyword evidence="7" id="KW-1185">Reference proteome</keyword>
<reference evidence="6 7" key="1">
    <citation type="journal article" date="2021" name="Int. J. Syst. Evol. Microbiol.">
        <title>Steroidobacter gossypii sp. nov., isolated from soil of cotton cropping field.</title>
        <authorList>
            <person name="Huang R."/>
            <person name="Yang S."/>
            <person name="Zhen C."/>
            <person name="Liu W."/>
        </authorList>
    </citation>
    <scope>NUCLEOTIDE SEQUENCE [LARGE SCALE GENOMIC DNA]</scope>
    <source>
        <strain evidence="6 7">S1-65</strain>
    </source>
</reference>
<evidence type="ECO:0000313" key="6">
    <source>
        <dbReference type="EMBL" id="MBM0104829.1"/>
    </source>
</evidence>
<keyword evidence="4" id="KW-0732">Signal</keyword>
<evidence type="ECO:0000259" key="5">
    <source>
        <dbReference type="Pfam" id="PF25881"/>
    </source>
</evidence>
<feature type="chain" id="PRO_5047052629" evidence="4">
    <location>
        <begin position="23"/>
        <end position="333"/>
    </location>
</feature>
<evidence type="ECO:0000256" key="4">
    <source>
        <dbReference type="SAM" id="SignalP"/>
    </source>
</evidence>
<dbReference type="SUPFAM" id="SSF111369">
    <property type="entry name" value="HlyD-like secretion proteins"/>
    <property type="match status" value="3"/>
</dbReference>
<evidence type="ECO:0000256" key="1">
    <source>
        <dbReference type="ARBA" id="ARBA00004196"/>
    </source>
</evidence>
<dbReference type="NCBIfam" id="NF002939">
    <property type="entry name" value="PRK03598.1"/>
    <property type="match status" value="1"/>
</dbReference>
<feature type="coiled-coil region" evidence="3">
    <location>
        <begin position="86"/>
        <end position="132"/>
    </location>
</feature>
<keyword evidence="2 3" id="KW-0175">Coiled coil</keyword>
<dbReference type="Gene3D" id="1.10.287.470">
    <property type="entry name" value="Helix hairpin bin"/>
    <property type="match status" value="2"/>
</dbReference>
<dbReference type="Proteomes" id="UP000661077">
    <property type="component" value="Unassembled WGS sequence"/>
</dbReference>
<dbReference type="InterPro" id="IPR050465">
    <property type="entry name" value="UPF0194_transport"/>
</dbReference>
<evidence type="ECO:0000256" key="3">
    <source>
        <dbReference type="SAM" id="Coils"/>
    </source>
</evidence>
<dbReference type="PANTHER" id="PTHR32347">
    <property type="entry name" value="EFFLUX SYSTEM COMPONENT YKNX-RELATED"/>
    <property type="match status" value="1"/>
</dbReference>
<dbReference type="InterPro" id="IPR059052">
    <property type="entry name" value="HH_YbhG-like"/>
</dbReference>